<keyword evidence="7" id="KW-0694">RNA-binding</keyword>
<dbReference type="SUPFAM" id="SSF51395">
    <property type="entry name" value="FMN-linked oxidoreductases"/>
    <property type="match status" value="1"/>
</dbReference>
<dbReference type="GO" id="GO:0017150">
    <property type="term" value="F:tRNA dihydrouridine synthase activity"/>
    <property type="evidence" value="ECO:0007669"/>
    <property type="project" value="InterPro"/>
</dbReference>
<evidence type="ECO:0000256" key="9">
    <source>
        <dbReference type="ARBA" id="ARBA00048205"/>
    </source>
</evidence>
<dbReference type="PIRSF" id="PIRSF006621">
    <property type="entry name" value="Dus"/>
    <property type="match status" value="1"/>
</dbReference>
<gene>
    <name evidence="15" type="ORF">SAMN02745704_00725</name>
</gene>
<protein>
    <recommendedName>
        <fullName evidence="11">tRNA-dihydrouridine synthase</fullName>
        <ecNumber evidence="11">1.3.1.-</ecNumber>
    </recommendedName>
</protein>
<feature type="domain" description="DUS-like FMN-binding" evidence="14">
    <location>
        <begin position="13"/>
        <end position="306"/>
    </location>
</feature>
<proteinExistence type="inferred from homology"/>
<evidence type="ECO:0000256" key="5">
    <source>
        <dbReference type="ARBA" id="ARBA00022694"/>
    </source>
</evidence>
<evidence type="ECO:0000313" key="15">
    <source>
        <dbReference type="EMBL" id="SKA74617.1"/>
    </source>
</evidence>
<evidence type="ECO:0000256" key="13">
    <source>
        <dbReference type="PIRSR" id="PIRSR006621-2"/>
    </source>
</evidence>
<keyword evidence="13" id="KW-0547">Nucleotide-binding</keyword>
<sequence>MNTLPIRPEIPWLAPLAGYSDLPFRMLCRAHGAGVTNTEMVSAKGLCYFNRGTSSLLNTHPEDAPLVVQLFGADPDSYHQAMDKTLEMGFRFFDLNAGCPVRKVTKSGSGSRLLENPDRLYAIAEIMVNKAGPGAVGVKTRLGWEKGVDTFLDVAKRLEDIGVAWLTLHPRYGKQLFSGQADWSRLAEVKQAVSIPIVGSGDLYTAEAGVRCLRETGIDAVMFARGAMFDPAIFERFHALMRGEESPPRDGEHLARIVRMHIQYTREFDGSDRSFRKLRSFIPRYAKGLRDIRSLRNELISCETWEALESAASRIREMQPADPLGFDPADVIPD</sequence>
<evidence type="ECO:0000256" key="1">
    <source>
        <dbReference type="ARBA" id="ARBA00002790"/>
    </source>
</evidence>
<evidence type="ECO:0000256" key="6">
    <source>
        <dbReference type="ARBA" id="ARBA00022857"/>
    </source>
</evidence>
<comment type="catalytic activity">
    <reaction evidence="9">
        <text>a 5,6-dihydrouridine in tRNA + NADP(+) = a uridine in tRNA + NADPH + H(+)</text>
        <dbReference type="Rhea" id="RHEA:23624"/>
        <dbReference type="Rhea" id="RHEA-COMP:13339"/>
        <dbReference type="Rhea" id="RHEA-COMP:13887"/>
        <dbReference type="ChEBI" id="CHEBI:15378"/>
        <dbReference type="ChEBI" id="CHEBI:57783"/>
        <dbReference type="ChEBI" id="CHEBI:58349"/>
        <dbReference type="ChEBI" id="CHEBI:65315"/>
        <dbReference type="ChEBI" id="CHEBI:74443"/>
    </reaction>
</comment>
<dbReference type="InterPro" id="IPR035587">
    <property type="entry name" value="DUS-like_FMN-bd"/>
</dbReference>
<evidence type="ECO:0000256" key="2">
    <source>
        <dbReference type="ARBA" id="ARBA00022555"/>
    </source>
</evidence>
<dbReference type="AlphaFoldDB" id="A0A1T4WBP1"/>
<evidence type="ECO:0000256" key="7">
    <source>
        <dbReference type="ARBA" id="ARBA00022884"/>
    </source>
</evidence>
<dbReference type="InterPro" id="IPR001269">
    <property type="entry name" value="DUS_fam"/>
</dbReference>
<dbReference type="Gene3D" id="3.20.20.70">
    <property type="entry name" value="Aldolase class I"/>
    <property type="match status" value="1"/>
</dbReference>
<dbReference type="InterPro" id="IPR013785">
    <property type="entry name" value="Aldolase_TIM"/>
</dbReference>
<dbReference type="OrthoDB" id="9764501at2"/>
<evidence type="ECO:0000256" key="12">
    <source>
        <dbReference type="PIRSR" id="PIRSR006621-1"/>
    </source>
</evidence>
<evidence type="ECO:0000256" key="3">
    <source>
        <dbReference type="ARBA" id="ARBA00022630"/>
    </source>
</evidence>
<name>A0A1T4WBP1_9BACT</name>
<feature type="binding site" evidence="13">
    <location>
        <begin position="224"/>
        <end position="225"/>
    </location>
    <ligand>
        <name>FMN</name>
        <dbReference type="ChEBI" id="CHEBI:58210"/>
    </ligand>
</feature>
<reference evidence="15 16" key="1">
    <citation type="submission" date="2017-02" db="EMBL/GenBank/DDBJ databases">
        <authorList>
            <person name="Peterson S.W."/>
        </authorList>
    </citation>
    <scope>NUCLEOTIDE SEQUENCE [LARGE SCALE GENOMIC DNA]</scope>
    <source>
        <strain evidence="15 16">DSM 16080</strain>
    </source>
</reference>
<comment type="similarity">
    <text evidence="11">Belongs to the dus family.</text>
</comment>
<keyword evidence="6" id="KW-0521">NADP</keyword>
<evidence type="ECO:0000256" key="11">
    <source>
        <dbReference type="PIRNR" id="PIRNR006621"/>
    </source>
</evidence>
<dbReference type="Proteomes" id="UP000190027">
    <property type="component" value="Unassembled WGS sequence"/>
</dbReference>
<accession>A0A1T4WBP1</accession>
<dbReference type="PANTHER" id="PTHR45846">
    <property type="entry name" value="TRNA-DIHYDROURIDINE(47) SYNTHASE [NAD(P)(+)]-LIKE"/>
    <property type="match status" value="1"/>
</dbReference>
<dbReference type="GO" id="GO:0050660">
    <property type="term" value="F:flavin adenine dinucleotide binding"/>
    <property type="evidence" value="ECO:0007669"/>
    <property type="project" value="InterPro"/>
</dbReference>
<evidence type="ECO:0000256" key="4">
    <source>
        <dbReference type="ARBA" id="ARBA00022643"/>
    </source>
</evidence>
<evidence type="ECO:0000313" key="16">
    <source>
        <dbReference type="Proteomes" id="UP000190027"/>
    </source>
</evidence>
<keyword evidence="5 11" id="KW-0819">tRNA processing</keyword>
<dbReference type="PANTHER" id="PTHR45846:SF1">
    <property type="entry name" value="TRNA-DIHYDROURIDINE(47) SYNTHASE [NAD(P)(+)]-LIKE"/>
    <property type="match status" value="1"/>
</dbReference>
<evidence type="ECO:0000256" key="10">
    <source>
        <dbReference type="ARBA" id="ARBA00048802"/>
    </source>
</evidence>
<dbReference type="CDD" id="cd02801">
    <property type="entry name" value="DUS_like_FMN"/>
    <property type="match status" value="1"/>
</dbReference>
<comment type="catalytic activity">
    <reaction evidence="10">
        <text>a 5,6-dihydrouridine in tRNA + NAD(+) = a uridine in tRNA + NADH + H(+)</text>
        <dbReference type="Rhea" id="RHEA:54452"/>
        <dbReference type="Rhea" id="RHEA-COMP:13339"/>
        <dbReference type="Rhea" id="RHEA-COMP:13887"/>
        <dbReference type="ChEBI" id="CHEBI:15378"/>
        <dbReference type="ChEBI" id="CHEBI:57540"/>
        <dbReference type="ChEBI" id="CHEBI:57945"/>
        <dbReference type="ChEBI" id="CHEBI:65315"/>
        <dbReference type="ChEBI" id="CHEBI:74443"/>
    </reaction>
</comment>
<evidence type="ECO:0000259" key="14">
    <source>
        <dbReference type="Pfam" id="PF01207"/>
    </source>
</evidence>
<dbReference type="GO" id="GO:0000049">
    <property type="term" value="F:tRNA binding"/>
    <property type="evidence" value="ECO:0007669"/>
    <property type="project" value="UniProtKB-KW"/>
</dbReference>
<dbReference type="EC" id="1.3.1.-" evidence="11"/>
<dbReference type="EMBL" id="FUYC01000002">
    <property type="protein sequence ID" value="SKA74617.1"/>
    <property type="molecule type" value="Genomic_DNA"/>
</dbReference>
<keyword evidence="4 11" id="KW-0288">FMN</keyword>
<comment type="function">
    <text evidence="1 11">Catalyzes the synthesis of 5,6-dihydrouridine (D), a modified base found in the D-loop of most tRNAs, via the reduction of the C5-C6 double bond in target uridines.</text>
</comment>
<dbReference type="InterPro" id="IPR024036">
    <property type="entry name" value="tRNA-dHydroUridine_Synthase_C"/>
</dbReference>
<keyword evidence="8 11" id="KW-0560">Oxidoreductase</keyword>
<dbReference type="Pfam" id="PF01207">
    <property type="entry name" value="Dus"/>
    <property type="match status" value="1"/>
</dbReference>
<organism evidence="15 16">
    <name type="scientific">Paucidesulfovibrio gracilis DSM 16080</name>
    <dbReference type="NCBI Taxonomy" id="1121449"/>
    <lineage>
        <taxon>Bacteria</taxon>
        <taxon>Pseudomonadati</taxon>
        <taxon>Thermodesulfobacteriota</taxon>
        <taxon>Desulfovibrionia</taxon>
        <taxon>Desulfovibrionales</taxon>
        <taxon>Desulfovibrionaceae</taxon>
        <taxon>Paucidesulfovibrio</taxon>
    </lineage>
</organism>
<keyword evidence="16" id="KW-1185">Reference proteome</keyword>
<comment type="cofactor">
    <cofactor evidence="11 13">
        <name>FMN</name>
        <dbReference type="ChEBI" id="CHEBI:58210"/>
    </cofactor>
</comment>
<keyword evidence="2" id="KW-0820">tRNA-binding</keyword>
<dbReference type="STRING" id="1121449.SAMN02745704_00725"/>
<feature type="binding site" evidence="13">
    <location>
        <position position="169"/>
    </location>
    <ligand>
        <name>FMN</name>
        <dbReference type="ChEBI" id="CHEBI:58210"/>
    </ligand>
</feature>
<keyword evidence="3 11" id="KW-0285">Flavoprotein</keyword>
<feature type="binding site" evidence="13">
    <location>
        <position position="139"/>
    </location>
    <ligand>
        <name>FMN</name>
        <dbReference type="ChEBI" id="CHEBI:58210"/>
    </ligand>
</feature>
<dbReference type="Gene3D" id="1.10.1200.80">
    <property type="entry name" value="Putative flavin oxidoreducatase, domain 2"/>
    <property type="match status" value="1"/>
</dbReference>
<evidence type="ECO:0000256" key="8">
    <source>
        <dbReference type="ARBA" id="ARBA00023002"/>
    </source>
</evidence>
<feature type="binding site" evidence="13">
    <location>
        <position position="69"/>
    </location>
    <ligand>
        <name>FMN</name>
        <dbReference type="ChEBI" id="CHEBI:58210"/>
    </ligand>
</feature>
<feature type="active site" description="Proton donor" evidence="12">
    <location>
        <position position="99"/>
    </location>
</feature>